<comment type="similarity">
    <text evidence="6">Belongs to the ribulose-phosphate 3-epimerase family.</text>
</comment>
<comment type="cofactor">
    <cofactor evidence="4">
        <name>Zn(2+)</name>
        <dbReference type="ChEBI" id="CHEBI:29105"/>
    </cofactor>
</comment>
<evidence type="ECO:0000256" key="1">
    <source>
        <dbReference type="ARBA" id="ARBA00001782"/>
    </source>
</evidence>
<dbReference type="GO" id="GO:0046872">
    <property type="term" value="F:metal ion binding"/>
    <property type="evidence" value="ECO:0007669"/>
    <property type="project" value="UniProtKB-KW"/>
</dbReference>
<dbReference type="RefSeq" id="WP_068624646.1">
    <property type="nucleotide sequence ID" value="NZ_FJNB01000028.1"/>
</dbReference>
<evidence type="ECO:0000313" key="10">
    <source>
        <dbReference type="EMBL" id="CZR09331.1"/>
    </source>
</evidence>
<comment type="cofactor">
    <cofactor evidence="2">
        <name>Mn(2+)</name>
        <dbReference type="ChEBI" id="CHEBI:29035"/>
    </cofactor>
</comment>
<dbReference type="FunFam" id="3.20.20.70:FF:000004">
    <property type="entry name" value="Ribulose-phosphate 3-epimerase"/>
    <property type="match status" value="1"/>
</dbReference>
<evidence type="ECO:0000256" key="7">
    <source>
        <dbReference type="ARBA" id="ARBA00013188"/>
    </source>
</evidence>
<dbReference type="EMBL" id="FJNB01000028">
    <property type="protein sequence ID" value="CZR09331.1"/>
    <property type="molecule type" value="Genomic_DNA"/>
</dbReference>
<dbReference type="SUPFAM" id="SSF51366">
    <property type="entry name" value="Ribulose-phoshate binding barrel"/>
    <property type="match status" value="1"/>
</dbReference>
<dbReference type="InterPro" id="IPR000056">
    <property type="entry name" value="Ribul_P_3_epim-like"/>
</dbReference>
<dbReference type="Pfam" id="PF00834">
    <property type="entry name" value="Ribul_P_3_epim"/>
    <property type="match status" value="1"/>
</dbReference>
<evidence type="ECO:0000256" key="9">
    <source>
        <dbReference type="ARBA" id="ARBA00023235"/>
    </source>
</evidence>
<dbReference type="NCBIfam" id="NF004076">
    <property type="entry name" value="PRK05581.1-4"/>
    <property type="match status" value="1"/>
</dbReference>
<reference evidence="10 12" key="1">
    <citation type="submission" date="2016-02" db="EMBL/GenBank/DDBJ databases">
        <authorList>
            <person name="Wen L."/>
            <person name="He K."/>
            <person name="Yang H."/>
        </authorList>
    </citation>
    <scope>NUCLEOTIDE SEQUENCE [LARGE SCALE GENOMIC DNA]</scope>
    <source>
        <strain evidence="10">Trichococcus_R210</strain>
    </source>
</reference>
<dbReference type="EC" id="5.1.3.1" evidence="7"/>
<evidence type="ECO:0000256" key="6">
    <source>
        <dbReference type="ARBA" id="ARBA00009541"/>
    </source>
</evidence>
<dbReference type="Proteomes" id="UP000076878">
    <property type="component" value="Unassembled WGS sequence"/>
</dbReference>
<dbReference type="CDD" id="cd00429">
    <property type="entry name" value="RPE"/>
    <property type="match status" value="1"/>
</dbReference>
<dbReference type="InterPro" id="IPR013785">
    <property type="entry name" value="Aldolase_TIM"/>
</dbReference>
<gene>
    <name evidence="11" type="ORF">SAMN05216375_1446</name>
    <name evidence="10" type="ORF">TR210_2704</name>
</gene>
<evidence type="ECO:0000256" key="3">
    <source>
        <dbReference type="ARBA" id="ARBA00001941"/>
    </source>
</evidence>
<keyword evidence="8" id="KW-0479">Metal-binding</keyword>
<evidence type="ECO:0000256" key="5">
    <source>
        <dbReference type="ARBA" id="ARBA00001954"/>
    </source>
</evidence>
<evidence type="ECO:0000313" key="11">
    <source>
        <dbReference type="EMBL" id="SEJ94647.1"/>
    </source>
</evidence>
<keyword evidence="9" id="KW-0413">Isomerase</keyword>
<dbReference type="GO" id="GO:0004750">
    <property type="term" value="F:D-ribulose-phosphate 3-epimerase activity"/>
    <property type="evidence" value="ECO:0007669"/>
    <property type="project" value="UniProtKB-EC"/>
</dbReference>
<comment type="cofactor">
    <cofactor evidence="3">
        <name>Co(2+)</name>
        <dbReference type="ChEBI" id="CHEBI:48828"/>
    </cofactor>
</comment>
<dbReference type="STRING" id="640938.TR210_2704"/>
<dbReference type="InterPro" id="IPR011060">
    <property type="entry name" value="RibuloseP-bd_barrel"/>
</dbReference>
<organism evidence="10 12">
    <name type="scientific">Trichococcus ilyis</name>
    <dbReference type="NCBI Taxonomy" id="640938"/>
    <lineage>
        <taxon>Bacteria</taxon>
        <taxon>Bacillati</taxon>
        <taxon>Bacillota</taxon>
        <taxon>Bacilli</taxon>
        <taxon>Lactobacillales</taxon>
        <taxon>Carnobacteriaceae</taxon>
        <taxon>Trichococcus</taxon>
    </lineage>
</organism>
<reference evidence="11 13" key="2">
    <citation type="submission" date="2016-10" db="EMBL/GenBank/DDBJ databases">
        <authorList>
            <person name="Varghese N."/>
            <person name="Submissions S."/>
        </authorList>
    </citation>
    <scope>NUCLEOTIDE SEQUENCE [LARGE SCALE GENOMIC DNA]</scope>
    <source>
        <strain evidence="11 13">DSM 22150</strain>
    </source>
</reference>
<dbReference type="OrthoDB" id="1645589at2"/>
<sequence>MADIYLCPSMMCADFGNLKDEVISLEKAGADIFHIDIMDGKYVPTLGMGLQDFKIIRETTDLTLDVHLMVEKPSNYVQMFAELGADIIYIHPNSENLPESTLYKIKSYGKKAGIVLNPGTSISEIQELLPLVDYVLVMTVYVGFSGQKYLDFVDDKIHQLLTLKTDHHFELVVDGAITPDKIQKWRALGVKGFVLGTSALFGKNQSYDELISNYRSRQVLNLQTKTT</sequence>
<dbReference type="GO" id="GO:0005975">
    <property type="term" value="P:carbohydrate metabolic process"/>
    <property type="evidence" value="ECO:0007669"/>
    <property type="project" value="InterPro"/>
</dbReference>
<evidence type="ECO:0000256" key="4">
    <source>
        <dbReference type="ARBA" id="ARBA00001947"/>
    </source>
</evidence>
<name>A0A143Z946_9LACT</name>
<comment type="catalytic activity">
    <reaction evidence="1">
        <text>D-ribulose 5-phosphate = D-xylulose 5-phosphate</text>
        <dbReference type="Rhea" id="RHEA:13677"/>
        <dbReference type="ChEBI" id="CHEBI:57737"/>
        <dbReference type="ChEBI" id="CHEBI:58121"/>
        <dbReference type="EC" id="5.1.3.1"/>
    </reaction>
</comment>
<dbReference type="Proteomes" id="UP000199280">
    <property type="component" value="Unassembled WGS sequence"/>
</dbReference>
<dbReference type="Gene3D" id="3.20.20.70">
    <property type="entry name" value="Aldolase class I"/>
    <property type="match status" value="1"/>
</dbReference>
<evidence type="ECO:0000256" key="2">
    <source>
        <dbReference type="ARBA" id="ARBA00001936"/>
    </source>
</evidence>
<dbReference type="GO" id="GO:0005737">
    <property type="term" value="C:cytoplasm"/>
    <property type="evidence" value="ECO:0007669"/>
    <property type="project" value="UniProtKB-ARBA"/>
</dbReference>
<keyword evidence="13" id="KW-1185">Reference proteome</keyword>
<dbReference type="AlphaFoldDB" id="A0A143Z946"/>
<dbReference type="EMBL" id="FNYT01000044">
    <property type="protein sequence ID" value="SEJ94647.1"/>
    <property type="molecule type" value="Genomic_DNA"/>
</dbReference>
<accession>A0A143Z946</accession>
<evidence type="ECO:0000313" key="12">
    <source>
        <dbReference type="Proteomes" id="UP000076878"/>
    </source>
</evidence>
<proteinExistence type="inferred from homology"/>
<dbReference type="PANTHER" id="PTHR11749">
    <property type="entry name" value="RIBULOSE-5-PHOSPHATE-3-EPIMERASE"/>
    <property type="match status" value="1"/>
</dbReference>
<evidence type="ECO:0000256" key="8">
    <source>
        <dbReference type="ARBA" id="ARBA00022723"/>
    </source>
</evidence>
<comment type="cofactor">
    <cofactor evidence="5">
        <name>Fe(2+)</name>
        <dbReference type="ChEBI" id="CHEBI:29033"/>
    </cofactor>
</comment>
<protein>
    <recommendedName>
        <fullName evidence="7">ribulose-phosphate 3-epimerase</fullName>
        <ecNumber evidence="7">5.1.3.1</ecNumber>
    </recommendedName>
</protein>
<evidence type="ECO:0000313" key="13">
    <source>
        <dbReference type="Proteomes" id="UP000199280"/>
    </source>
</evidence>